<sequence>MTRESPTWKAAAMLSGELMAALAHLDKHPKPCADVRADIERLLNDTCADPVRCAMVGAWLLLTNGTGRAYRASEDGDAELKAFGALVRLIRDRLDDLAVDPADDPPATLH</sequence>
<gene>
    <name evidence="1" type="ORF">NOV72_03284</name>
</gene>
<accession>A0A2U3I7B3</accession>
<dbReference type="RefSeq" id="WP_106855678.1">
    <property type="nucleotide sequence ID" value="NZ_OGTP01000010.1"/>
</dbReference>
<organism evidence="1 2">
    <name type="scientific">Caballeronia novacaledonica</name>
    <dbReference type="NCBI Taxonomy" id="1544861"/>
    <lineage>
        <taxon>Bacteria</taxon>
        <taxon>Pseudomonadati</taxon>
        <taxon>Pseudomonadota</taxon>
        <taxon>Betaproteobacteria</taxon>
        <taxon>Burkholderiales</taxon>
        <taxon>Burkholderiaceae</taxon>
        <taxon>Caballeronia</taxon>
    </lineage>
</organism>
<dbReference type="Proteomes" id="UP000238169">
    <property type="component" value="Unassembled WGS sequence"/>
</dbReference>
<reference evidence="2" key="1">
    <citation type="submission" date="2018-01" db="EMBL/GenBank/DDBJ databases">
        <authorList>
            <person name="Peeters C."/>
        </authorList>
    </citation>
    <scope>NUCLEOTIDE SEQUENCE [LARGE SCALE GENOMIC DNA]</scope>
</reference>
<evidence type="ECO:0000313" key="1">
    <source>
        <dbReference type="EMBL" id="SPB16084.1"/>
    </source>
</evidence>
<proteinExistence type="predicted"/>
<dbReference type="AlphaFoldDB" id="A0A2U3I7B3"/>
<evidence type="ECO:0000313" key="2">
    <source>
        <dbReference type="Proteomes" id="UP000238169"/>
    </source>
</evidence>
<dbReference type="EMBL" id="OGTP01000010">
    <property type="protein sequence ID" value="SPB16084.1"/>
    <property type="molecule type" value="Genomic_DNA"/>
</dbReference>
<name>A0A2U3I7B3_9BURK</name>
<keyword evidence="2" id="KW-1185">Reference proteome</keyword>
<protein>
    <submittedName>
        <fullName evidence="1">Uncharacterized protein</fullName>
    </submittedName>
</protein>